<dbReference type="EMBL" id="CAXAMM010002058">
    <property type="protein sequence ID" value="CAK8994563.1"/>
    <property type="molecule type" value="Genomic_DNA"/>
</dbReference>
<comment type="caution">
    <text evidence="2">The sequence shown here is derived from an EMBL/GenBank/DDBJ whole genome shotgun (WGS) entry which is preliminary data.</text>
</comment>
<feature type="compositionally biased region" description="Acidic residues" evidence="1">
    <location>
        <begin position="308"/>
        <end position="322"/>
    </location>
</feature>
<dbReference type="Proteomes" id="UP001642464">
    <property type="component" value="Unassembled WGS sequence"/>
</dbReference>
<gene>
    <name evidence="2" type="ORF">SCF082_LOCUS3977</name>
</gene>
<proteinExistence type="predicted"/>
<feature type="compositionally biased region" description="Basic residues" evidence="1">
    <location>
        <begin position="330"/>
        <end position="350"/>
    </location>
</feature>
<protein>
    <submittedName>
        <fullName evidence="2">Glycosyltransferase-like protein LARGE2</fullName>
    </submittedName>
</protein>
<reference evidence="2 3" key="1">
    <citation type="submission" date="2024-02" db="EMBL/GenBank/DDBJ databases">
        <authorList>
            <person name="Chen Y."/>
            <person name="Shah S."/>
            <person name="Dougan E. K."/>
            <person name="Thang M."/>
            <person name="Chan C."/>
        </authorList>
    </citation>
    <scope>NUCLEOTIDE SEQUENCE [LARGE SCALE GENOMIC DNA]</scope>
</reference>
<sequence length="405" mass="45260">MQAAEEVPEHEEEDGSEQEAEKEEEQKFAHMALVEPVDLPTGKSEKIMKLKEKILHFKKVMTTVKLIVEPATEDQLTDLFVASFMADYKDEKCHYPGSNRGDTIYGVVMPSFDDKKCWKLSVKDKRLLYDKHRIAVGGACPEGDTGGRKSDTTVEPVFFHAGPYNLDDELVASHAIGAINDLTPGCGNLAMIAIRRNLPYIGLCFTEKHVDELTARLESLVFASMQDARDPLHSPELVKVIADLKKLDKNNKDGNDEDDQDGPEDEELEEDGEVEEADKPEEEKEPEEELPEVVFEDDDDQGTPKFLDDEDQDQEEVEEVEGIMDPTPKPKAKAKAKAKAKGRASAKAKGKKGEEHQPEKKPRKPRKKKGETAEEGEPLEVKPKAKAKSRGKRVKEAAPQDPSLY</sequence>
<feature type="compositionally biased region" description="Acidic residues" evidence="1">
    <location>
        <begin position="1"/>
        <end position="23"/>
    </location>
</feature>
<feature type="compositionally biased region" description="Basic and acidic residues" evidence="1">
    <location>
        <begin position="351"/>
        <end position="360"/>
    </location>
</feature>
<accession>A0ABP0HY03</accession>
<evidence type="ECO:0000313" key="2">
    <source>
        <dbReference type="EMBL" id="CAK8994563.1"/>
    </source>
</evidence>
<evidence type="ECO:0000313" key="3">
    <source>
        <dbReference type="Proteomes" id="UP001642464"/>
    </source>
</evidence>
<name>A0ABP0HY03_9DINO</name>
<evidence type="ECO:0000256" key="1">
    <source>
        <dbReference type="SAM" id="MobiDB-lite"/>
    </source>
</evidence>
<feature type="region of interest" description="Disordered" evidence="1">
    <location>
        <begin position="248"/>
        <end position="405"/>
    </location>
</feature>
<feature type="compositionally biased region" description="Acidic residues" evidence="1">
    <location>
        <begin position="255"/>
        <end position="301"/>
    </location>
</feature>
<organism evidence="2 3">
    <name type="scientific">Durusdinium trenchii</name>
    <dbReference type="NCBI Taxonomy" id="1381693"/>
    <lineage>
        <taxon>Eukaryota</taxon>
        <taxon>Sar</taxon>
        <taxon>Alveolata</taxon>
        <taxon>Dinophyceae</taxon>
        <taxon>Suessiales</taxon>
        <taxon>Symbiodiniaceae</taxon>
        <taxon>Durusdinium</taxon>
    </lineage>
</organism>
<keyword evidence="3" id="KW-1185">Reference proteome</keyword>
<feature type="region of interest" description="Disordered" evidence="1">
    <location>
        <begin position="1"/>
        <end position="27"/>
    </location>
</feature>
<feature type="compositionally biased region" description="Basic residues" evidence="1">
    <location>
        <begin position="384"/>
        <end position="393"/>
    </location>
</feature>